<evidence type="ECO:0000256" key="1">
    <source>
        <dbReference type="SAM" id="MobiDB-lite"/>
    </source>
</evidence>
<evidence type="ECO:0000313" key="2">
    <source>
        <dbReference type="EMBL" id="CAB4282635.1"/>
    </source>
</evidence>
<accession>A0A6J5V5I2</accession>
<dbReference type="Proteomes" id="UP000507245">
    <property type="component" value="Unassembled WGS sequence"/>
</dbReference>
<proteinExistence type="predicted"/>
<protein>
    <submittedName>
        <fullName evidence="2">Uncharacterized protein</fullName>
    </submittedName>
</protein>
<evidence type="ECO:0000313" key="4">
    <source>
        <dbReference type="Proteomes" id="UP000507222"/>
    </source>
</evidence>
<dbReference type="Proteomes" id="UP000507222">
    <property type="component" value="Unassembled WGS sequence"/>
</dbReference>
<organism evidence="2 4">
    <name type="scientific">Prunus armeniaca</name>
    <name type="common">Apricot</name>
    <name type="synonym">Armeniaca vulgaris</name>
    <dbReference type="NCBI Taxonomy" id="36596"/>
    <lineage>
        <taxon>Eukaryota</taxon>
        <taxon>Viridiplantae</taxon>
        <taxon>Streptophyta</taxon>
        <taxon>Embryophyta</taxon>
        <taxon>Tracheophyta</taxon>
        <taxon>Spermatophyta</taxon>
        <taxon>Magnoliopsida</taxon>
        <taxon>eudicotyledons</taxon>
        <taxon>Gunneridae</taxon>
        <taxon>Pentapetalae</taxon>
        <taxon>rosids</taxon>
        <taxon>fabids</taxon>
        <taxon>Rosales</taxon>
        <taxon>Rosaceae</taxon>
        <taxon>Amygdaloideae</taxon>
        <taxon>Amygdaleae</taxon>
        <taxon>Prunus</taxon>
    </lineage>
</organism>
<gene>
    <name evidence="2" type="ORF">CURHAP_LOCUS36196</name>
    <name evidence="3" type="ORF">ORAREDHAP_LOCUS35977</name>
</gene>
<feature type="region of interest" description="Disordered" evidence="1">
    <location>
        <begin position="1"/>
        <end position="108"/>
    </location>
</feature>
<feature type="compositionally biased region" description="Basic residues" evidence="1">
    <location>
        <begin position="60"/>
        <end position="69"/>
    </location>
</feature>
<feature type="region of interest" description="Disordered" evidence="1">
    <location>
        <begin position="179"/>
        <end position="200"/>
    </location>
</feature>
<dbReference type="EMBL" id="CAEKKB010000006">
    <property type="protein sequence ID" value="CAB4313166.1"/>
    <property type="molecule type" value="Genomic_DNA"/>
</dbReference>
<dbReference type="OrthoDB" id="10645261at2759"/>
<evidence type="ECO:0000313" key="5">
    <source>
        <dbReference type="Proteomes" id="UP000507245"/>
    </source>
</evidence>
<evidence type="ECO:0000313" key="3">
    <source>
        <dbReference type="EMBL" id="CAB4313166.1"/>
    </source>
</evidence>
<keyword evidence="5" id="KW-1185">Reference proteome</keyword>
<name>A0A6J5V5I2_PRUAR</name>
<reference evidence="5" key="1">
    <citation type="journal article" date="2020" name="Genome Biol.">
        <title>Gamete binning: chromosome-level and haplotype-resolved genome assembly enabled by high-throughput single-cell sequencing of gamete genomes.</title>
        <authorList>
            <person name="Campoy J.A."/>
            <person name="Sun H."/>
            <person name="Goel M."/>
            <person name="Jiao W.-B."/>
            <person name="Folz-Donahue K."/>
            <person name="Wang N."/>
            <person name="Rubio M."/>
            <person name="Liu C."/>
            <person name="Kukat C."/>
            <person name="Ruiz D."/>
            <person name="Huettel B."/>
            <person name="Schneeberger K."/>
        </authorList>
    </citation>
    <scope>NUCLEOTIDE SEQUENCE [LARGE SCALE GENOMIC DNA]</scope>
    <source>
        <strain evidence="5">cv. Rojo Pasion</strain>
    </source>
</reference>
<sequence>MKNFHEKNQSLQFHAGPENGDHKNNLRSEDDTEKEHHHDLYHQPPPLPRMKTMVNNTCQFKRRPIKYRSLKQILSTRPPPPPPPPSSFSSCSYEYSNGEEEDEDEGVVKASDRIDLAAFAFKWGRTDRRERESLVADKTHEFSVENYNRVVHEPAVGYKCGASLKKLLYGMYGREAAAMEDDENDDATSRPQNELNFSEELERFKQSVEEMRDEKWWKEGDEEMNVILRKRKNLKT</sequence>
<feature type="compositionally biased region" description="Pro residues" evidence="1">
    <location>
        <begin position="77"/>
        <end position="86"/>
    </location>
</feature>
<feature type="compositionally biased region" description="Low complexity" evidence="1">
    <location>
        <begin position="87"/>
        <end position="96"/>
    </location>
</feature>
<dbReference type="EMBL" id="CAEKDK010000006">
    <property type="protein sequence ID" value="CAB4282635.1"/>
    <property type="molecule type" value="Genomic_DNA"/>
</dbReference>
<dbReference type="AlphaFoldDB" id="A0A6J5V5I2"/>
<reference evidence="2 4" key="2">
    <citation type="submission" date="2020-05" db="EMBL/GenBank/DDBJ databases">
        <authorList>
            <person name="Campoy J."/>
            <person name="Schneeberger K."/>
            <person name="Spophaly S."/>
        </authorList>
    </citation>
    <scope>NUCLEOTIDE SEQUENCE [LARGE SCALE GENOMIC DNA]</scope>
    <source>
        <strain evidence="2">PruArmRojPasFocal</strain>
    </source>
</reference>
<feature type="compositionally biased region" description="Basic and acidic residues" evidence="1">
    <location>
        <begin position="19"/>
        <end position="41"/>
    </location>
</feature>